<dbReference type="Pfam" id="PF00582">
    <property type="entry name" value="Usp"/>
    <property type="match status" value="1"/>
</dbReference>
<dbReference type="OrthoDB" id="9777884at2"/>
<dbReference type="PRINTS" id="PR01438">
    <property type="entry name" value="UNVRSLSTRESS"/>
</dbReference>
<keyword evidence="5" id="KW-1185">Reference proteome</keyword>
<sequence length="144" mass="15968">MFQRYEKILVAYDGSKNATLAFEQALALASQNDAELIILQVVDTRIDPFAPYVIEGLLEEKISEAHEELDRLSEDAKRKSIKKVVPILREGSIRTIIATEVPEEFDIDLIVIGATGKSGLDKLLIGSTTNYVTTHAKCPVLIVR</sequence>
<feature type="coiled-coil region" evidence="2">
    <location>
        <begin position="55"/>
        <end position="82"/>
    </location>
</feature>
<gene>
    <name evidence="4" type="ORF">CBF31_02875</name>
</gene>
<keyword evidence="2" id="KW-0175">Coiled coil</keyword>
<dbReference type="InterPro" id="IPR006015">
    <property type="entry name" value="Universal_stress_UspA"/>
</dbReference>
<name>A0A430ACP4_9ENTE</name>
<dbReference type="EMBL" id="NGJY01000001">
    <property type="protein sequence ID" value="RSU04980.1"/>
    <property type="molecule type" value="Genomic_DNA"/>
</dbReference>
<protein>
    <recommendedName>
        <fullName evidence="3">UspA domain-containing protein</fullName>
    </recommendedName>
</protein>
<accession>A0A430ACP4</accession>
<dbReference type="PANTHER" id="PTHR46268">
    <property type="entry name" value="STRESS RESPONSE PROTEIN NHAX"/>
    <property type="match status" value="1"/>
</dbReference>
<dbReference type="CDD" id="cd00293">
    <property type="entry name" value="USP-like"/>
    <property type="match status" value="1"/>
</dbReference>
<comment type="caution">
    <text evidence="4">The sequence shown here is derived from an EMBL/GenBank/DDBJ whole genome shotgun (WGS) entry which is preliminary data.</text>
</comment>
<evidence type="ECO:0000259" key="3">
    <source>
        <dbReference type="Pfam" id="PF00582"/>
    </source>
</evidence>
<organism evidence="4 5">
    <name type="scientific">Vagococcus fessus</name>
    <dbReference type="NCBI Taxonomy" id="120370"/>
    <lineage>
        <taxon>Bacteria</taxon>
        <taxon>Bacillati</taxon>
        <taxon>Bacillota</taxon>
        <taxon>Bacilli</taxon>
        <taxon>Lactobacillales</taxon>
        <taxon>Enterococcaceae</taxon>
        <taxon>Vagococcus</taxon>
    </lineage>
</organism>
<evidence type="ECO:0000313" key="4">
    <source>
        <dbReference type="EMBL" id="RSU04980.1"/>
    </source>
</evidence>
<dbReference type="PANTHER" id="PTHR46268:SF6">
    <property type="entry name" value="UNIVERSAL STRESS PROTEIN UP12"/>
    <property type="match status" value="1"/>
</dbReference>
<feature type="domain" description="UspA" evidence="3">
    <location>
        <begin position="5"/>
        <end position="144"/>
    </location>
</feature>
<reference evidence="4 5" key="1">
    <citation type="submission" date="2017-05" db="EMBL/GenBank/DDBJ databases">
        <title>Vagococcus spp. assemblies.</title>
        <authorList>
            <person name="Gulvik C.A."/>
        </authorList>
    </citation>
    <scope>NUCLEOTIDE SEQUENCE [LARGE SCALE GENOMIC DNA]</scope>
    <source>
        <strain evidence="4 5">CCUG 41755</strain>
    </source>
</reference>
<dbReference type="RefSeq" id="WP_126830784.1">
    <property type="nucleotide sequence ID" value="NZ_CBCRYB010000007.1"/>
</dbReference>
<dbReference type="Proteomes" id="UP000287101">
    <property type="component" value="Unassembled WGS sequence"/>
</dbReference>
<proteinExistence type="inferred from homology"/>
<dbReference type="SUPFAM" id="SSF52402">
    <property type="entry name" value="Adenine nucleotide alpha hydrolases-like"/>
    <property type="match status" value="1"/>
</dbReference>
<dbReference type="Gene3D" id="3.40.50.620">
    <property type="entry name" value="HUPs"/>
    <property type="match status" value="1"/>
</dbReference>
<evidence type="ECO:0000256" key="1">
    <source>
        <dbReference type="ARBA" id="ARBA00008791"/>
    </source>
</evidence>
<comment type="similarity">
    <text evidence="1">Belongs to the universal stress protein A family.</text>
</comment>
<dbReference type="InterPro" id="IPR014729">
    <property type="entry name" value="Rossmann-like_a/b/a_fold"/>
</dbReference>
<evidence type="ECO:0000256" key="2">
    <source>
        <dbReference type="SAM" id="Coils"/>
    </source>
</evidence>
<evidence type="ECO:0000313" key="5">
    <source>
        <dbReference type="Proteomes" id="UP000287101"/>
    </source>
</evidence>
<dbReference type="InterPro" id="IPR006016">
    <property type="entry name" value="UspA"/>
</dbReference>
<dbReference type="AlphaFoldDB" id="A0A430ACP4"/>